<protein>
    <recommendedName>
        <fullName evidence="6">FAD-binding domain-containing protein</fullName>
    </recommendedName>
</protein>
<organism evidence="7 8">
    <name type="scientific">Dissophora globulifera</name>
    <dbReference type="NCBI Taxonomy" id="979702"/>
    <lineage>
        <taxon>Eukaryota</taxon>
        <taxon>Fungi</taxon>
        <taxon>Fungi incertae sedis</taxon>
        <taxon>Mucoromycota</taxon>
        <taxon>Mortierellomycotina</taxon>
        <taxon>Mortierellomycetes</taxon>
        <taxon>Mortierellales</taxon>
        <taxon>Mortierellaceae</taxon>
        <taxon>Dissophora</taxon>
    </lineage>
</organism>
<feature type="domain" description="FAD-binding" evidence="6">
    <location>
        <begin position="296"/>
        <end position="349"/>
    </location>
</feature>
<evidence type="ECO:0000256" key="4">
    <source>
        <dbReference type="ARBA" id="ARBA00023002"/>
    </source>
</evidence>
<dbReference type="SUPFAM" id="SSF51905">
    <property type="entry name" value="FAD/NAD(P)-binding domain"/>
    <property type="match status" value="1"/>
</dbReference>
<dbReference type="InterPro" id="IPR050562">
    <property type="entry name" value="FAD_mOase_fung"/>
</dbReference>
<dbReference type="Gene3D" id="3.50.50.60">
    <property type="entry name" value="FAD/NAD(P)-binding domain"/>
    <property type="match status" value="1"/>
</dbReference>
<evidence type="ECO:0000256" key="3">
    <source>
        <dbReference type="ARBA" id="ARBA00022827"/>
    </source>
</evidence>
<dbReference type="EMBL" id="JAAAIP010000073">
    <property type="protein sequence ID" value="KAG0326789.1"/>
    <property type="molecule type" value="Genomic_DNA"/>
</dbReference>
<comment type="caution">
    <text evidence="7">The sequence shown here is derived from an EMBL/GenBank/DDBJ whole genome shotgun (WGS) entry which is preliminary data.</text>
</comment>
<dbReference type="PRINTS" id="PR00420">
    <property type="entry name" value="RNGMNOXGNASE"/>
</dbReference>
<accession>A0A9P6RTM0</accession>
<dbReference type="Proteomes" id="UP000738325">
    <property type="component" value="Unassembled WGS sequence"/>
</dbReference>
<feature type="transmembrane region" description="Helical" evidence="5">
    <location>
        <begin position="12"/>
        <end position="33"/>
    </location>
</feature>
<evidence type="ECO:0000313" key="8">
    <source>
        <dbReference type="Proteomes" id="UP000738325"/>
    </source>
</evidence>
<dbReference type="PANTHER" id="PTHR47356:SF2">
    <property type="entry name" value="FAD-BINDING DOMAIN-CONTAINING PROTEIN-RELATED"/>
    <property type="match status" value="1"/>
</dbReference>
<dbReference type="Pfam" id="PF01494">
    <property type="entry name" value="FAD_binding_3"/>
    <property type="match status" value="2"/>
</dbReference>
<keyword evidence="4" id="KW-0560">Oxidoreductase</keyword>
<keyword evidence="3" id="KW-0274">FAD</keyword>
<evidence type="ECO:0000259" key="6">
    <source>
        <dbReference type="Pfam" id="PF01494"/>
    </source>
</evidence>
<proteinExistence type="inferred from homology"/>
<dbReference type="InterPro" id="IPR036188">
    <property type="entry name" value="FAD/NAD-bd_sf"/>
</dbReference>
<keyword evidence="2" id="KW-0285">Flavoprotein</keyword>
<gene>
    <name evidence="7" type="ORF">BGZ99_008992</name>
</gene>
<name>A0A9P6RTM0_9FUNG</name>
<dbReference type="PANTHER" id="PTHR47356">
    <property type="entry name" value="FAD-DEPENDENT MONOOXYGENASE ASQG-RELATED"/>
    <property type="match status" value="1"/>
</dbReference>
<dbReference type="InterPro" id="IPR002938">
    <property type="entry name" value="FAD-bd"/>
</dbReference>
<sequence>MSEEYATPEVLIVGAGLGGIMLGILLEQIGIPYRIFERATKLKPLGSVMTLGPTILPIFEQLGLLDDIIKISLPCKSLDMYNPQLNKIGSIDLSPHKVTGGYENYLFARPRLYELMLNHIPPEKLTMGKKILRVEEKDSRVVIYCADGTRCEGDILVGADGAYSGVRQSLYKTMNEKGILPKSDLENLSIGFVSMVGVSTPPNPEKFPQMSDGIAHYSNVLGKDTRSWGVFAVPDNQVCFVIAQQLSQAEAKEQQFRNSEWGPEANDAMLKEFYDMPCPWGGKMGEFFDATPKELISKVYLEEKLFKTWYHGRTVLIGDACHKMLPGAGQGAVNAMQDAVVLANCLYSMKDSSQGSITGAYQEYYKQRFERSEVQFERSSAMSKTISGQTWSARLIRSVLLNYLPKSALQVSFNKTFEYKPQIAWLPLAEAPSKVQAIPQEGERKPLSEERKVKAFITSQMQIRDYIDEAQAVAI</sequence>
<evidence type="ECO:0000256" key="2">
    <source>
        <dbReference type="ARBA" id="ARBA00022630"/>
    </source>
</evidence>
<reference evidence="7" key="1">
    <citation type="journal article" date="2020" name="Fungal Divers.">
        <title>Resolving the Mortierellaceae phylogeny through synthesis of multi-gene phylogenetics and phylogenomics.</title>
        <authorList>
            <person name="Vandepol N."/>
            <person name="Liber J."/>
            <person name="Desiro A."/>
            <person name="Na H."/>
            <person name="Kennedy M."/>
            <person name="Barry K."/>
            <person name="Grigoriev I.V."/>
            <person name="Miller A.N."/>
            <person name="O'Donnell K."/>
            <person name="Stajich J.E."/>
            <person name="Bonito G."/>
        </authorList>
    </citation>
    <scope>NUCLEOTIDE SEQUENCE</scope>
    <source>
        <strain evidence="7">REB-010B</strain>
    </source>
</reference>
<keyword evidence="5" id="KW-0472">Membrane</keyword>
<keyword evidence="5" id="KW-0812">Transmembrane</keyword>
<comment type="similarity">
    <text evidence="1">Belongs to the paxM FAD-dependent monooxygenase family.</text>
</comment>
<dbReference type="OrthoDB" id="655030at2759"/>
<dbReference type="GO" id="GO:0071949">
    <property type="term" value="F:FAD binding"/>
    <property type="evidence" value="ECO:0007669"/>
    <property type="project" value="InterPro"/>
</dbReference>
<keyword evidence="8" id="KW-1185">Reference proteome</keyword>
<evidence type="ECO:0000256" key="5">
    <source>
        <dbReference type="SAM" id="Phobius"/>
    </source>
</evidence>
<feature type="domain" description="FAD-binding" evidence="6">
    <location>
        <begin position="9"/>
        <end position="177"/>
    </location>
</feature>
<dbReference type="GO" id="GO:0004497">
    <property type="term" value="F:monooxygenase activity"/>
    <property type="evidence" value="ECO:0007669"/>
    <property type="project" value="InterPro"/>
</dbReference>
<dbReference type="AlphaFoldDB" id="A0A9P6RTM0"/>
<keyword evidence="5" id="KW-1133">Transmembrane helix</keyword>
<evidence type="ECO:0000256" key="1">
    <source>
        <dbReference type="ARBA" id="ARBA00007992"/>
    </source>
</evidence>
<evidence type="ECO:0000313" key="7">
    <source>
        <dbReference type="EMBL" id="KAG0326789.1"/>
    </source>
</evidence>